<dbReference type="EMBL" id="JBEHZE010000001">
    <property type="protein sequence ID" value="MEX6633425.1"/>
    <property type="molecule type" value="Genomic_DNA"/>
</dbReference>
<sequence length="104" mass="11648">MGYNDASHSTTLWDCLFTLILYGSFIAASTIHKTPEPIFHGLIGIVVITILYYAPLRFINWMRSGDGSIKTKLGVNLPLYILAAYGIMLIFVPMEYQFVIEAQG</sequence>
<name>A0ABV3Z3Q6_9PROT</name>
<feature type="transmembrane region" description="Helical" evidence="1">
    <location>
        <begin position="38"/>
        <end position="56"/>
    </location>
</feature>
<organism evidence="2 3">
    <name type="scientific">Hyphococcus lacteus</name>
    <dbReference type="NCBI Taxonomy" id="3143536"/>
    <lineage>
        <taxon>Bacteria</taxon>
        <taxon>Pseudomonadati</taxon>
        <taxon>Pseudomonadota</taxon>
        <taxon>Alphaproteobacteria</taxon>
        <taxon>Parvularculales</taxon>
        <taxon>Parvularculaceae</taxon>
        <taxon>Hyphococcus</taxon>
    </lineage>
</organism>
<keyword evidence="1" id="KW-1133">Transmembrane helix</keyword>
<dbReference type="RefSeq" id="WP_369313385.1">
    <property type="nucleotide sequence ID" value="NZ_JBEHZE010000001.1"/>
</dbReference>
<gene>
    <name evidence="2" type="ORF">ABFZ84_07665</name>
</gene>
<keyword evidence="1" id="KW-0472">Membrane</keyword>
<evidence type="ECO:0000256" key="1">
    <source>
        <dbReference type="SAM" id="Phobius"/>
    </source>
</evidence>
<protein>
    <submittedName>
        <fullName evidence="2">Uncharacterized protein</fullName>
    </submittedName>
</protein>
<feature type="transmembrane region" description="Helical" evidence="1">
    <location>
        <begin position="77"/>
        <end position="94"/>
    </location>
</feature>
<comment type="caution">
    <text evidence="2">The sequence shown here is derived from an EMBL/GenBank/DDBJ whole genome shotgun (WGS) entry which is preliminary data.</text>
</comment>
<evidence type="ECO:0000313" key="2">
    <source>
        <dbReference type="EMBL" id="MEX6633425.1"/>
    </source>
</evidence>
<feature type="transmembrane region" description="Helical" evidence="1">
    <location>
        <begin position="12"/>
        <end position="32"/>
    </location>
</feature>
<keyword evidence="3" id="KW-1185">Reference proteome</keyword>
<proteinExistence type="predicted"/>
<keyword evidence="1" id="KW-0812">Transmembrane</keyword>
<evidence type="ECO:0000313" key="3">
    <source>
        <dbReference type="Proteomes" id="UP001560685"/>
    </source>
</evidence>
<reference evidence="2 3" key="1">
    <citation type="submission" date="2024-05" db="EMBL/GenBank/DDBJ databases">
        <title>Three bacterial strains, DH-69, EH-24, and ECK-19 isolated from coastal sediments.</title>
        <authorList>
            <person name="Ye Y.-Q."/>
            <person name="Du Z.-J."/>
        </authorList>
    </citation>
    <scope>NUCLEOTIDE SEQUENCE [LARGE SCALE GENOMIC DNA]</scope>
    <source>
        <strain evidence="2 3">ECK-19</strain>
    </source>
</reference>
<dbReference type="Proteomes" id="UP001560685">
    <property type="component" value="Unassembled WGS sequence"/>
</dbReference>
<accession>A0ABV3Z3Q6</accession>